<dbReference type="GO" id="GO:0000287">
    <property type="term" value="F:magnesium ion binding"/>
    <property type="evidence" value="ECO:0007669"/>
    <property type="project" value="InterPro"/>
</dbReference>
<dbReference type="SFLD" id="SFLDG00301">
    <property type="entry name" value="RuBisCO-like_proteins"/>
    <property type="match status" value="1"/>
</dbReference>
<dbReference type="PANTHER" id="PTHR42704:SF17">
    <property type="entry name" value="RIBULOSE BISPHOSPHATE CARBOXYLASE LARGE CHAIN"/>
    <property type="match status" value="1"/>
</dbReference>
<dbReference type="Pfam" id="PF02788">
    <property type="entry name" value="RuBisCO_large_N"/>
    <property type="match status" value="1"/>
</dbReference>
<gene>
    <name evidence="8" type="ORF">A2482_03420</name>
</gene>
<protein>
    <submittedName>
        <fullName evidence="8">Type III ribulose-bisphosphate carboxylase</fullName>
    </submittedName>
</protein>
<evidence type="ECO:0000259" key="6">
    <source>
        <dbReference type="Pfam" id="PF00016"/>
    </source>
</evidence>
<name>A0A1F5T570_9BACT</name>
<keyword evidence="2" id="KW-0460">Magnesium</keyword>
<feature type="domain" description="Ribulose bisphosphate carboxylase large subunit ferrodoxin-like N-terminal" evidence="7">
    <location>
        <begin position="6"/>
        <end position="120"/>
    </location>
</feature>
<dbReference type="GO" id="GO:0015977">
    <property type="term" value="P:carbon fixation"/>
    <property type="evidence" value="ECO:0007669"/>
    <property type="project" value="InterPro"/>
</dbReference>
<dbReference type="InterPro" id="IPR000685">
    <property type="entry name" value="RuBisCO_lsu_C"/>
</dbReference>
<dbReference type="Gene3D" id="3.30.70.150">
    <property type="entry name" value="RuBisCO large subunit, N-terminal domain"/>
    <property type="match status" value="1"/>
</dbReference>
<dbReference type="SUPFAM" id="SSF51649">
    <property type="entry name" value="RuBisCo, C-terminal domain"/>
    <property type="match status" value="1"/>
</dbReference>
<comment type="similarity">
    <text evidence="5">Belongs to the RuBisCO large chain family.</text>
</comment>
<evidence type="ECO:0000313" key="8">
    <source>
        <dbReference type="EMBL" id="OGF34049.1"/>
    </source>
</evidence>
<comment type="caution">
    <text evidence="8">The sequence shown here is derived from an EMBL/GenBank/DDBJ whole genome shotgun (WGS) entry which is preliminary data.</text>
</comment>
<dbReference type="Gene3D" id="3.20.20.110">
    <property type="entry name" value="Ribulose bisphosphate carboxylase, large subunit, C-terminal domain"/>
    <property type="match status" value="1"/>
</dbReference>
<proteinExistence type="inferred from homology"/>
<evidence type="ECO:0000256" key="4">
    <source>
        <dbReference type="ARBA" id="ARBA00023239"/>
    </source>
</evidence>
<dbReference type="NCBIfam" id="NF003252">
    <property type="entry name" value="PRK04208.1"/>
    <property type="match status" value="1"/>
</dbReference>
<dbReference type="Proteomes" id="UP000178656">
    <property type="component" value="Unassembled WGS sequence"/>
</dbReference>
<dbReference type="InterPro" id="IPR036422">
    <property type="entry name" value="RuBisCO_lsu_N_sf"/>
</dbReference>
<dbReference type="SFLD" id="SFLDS00014">
    <property type="entry name" value="RuBisCO"/>
    <property type="match status" value="1"/>
</dbReference>
<dbReference type="SUPFAM" id="SSF54966">
    <property type="entry name" value="RuBisCO, large subunit, small (N-terminal) domain"/>
    <property type="match status" value="1"/>
</dbReference>
<reference evidence="8 9" key="1">
    <citation type="journal article" date="2016" name="Nat. Commun.">
        <title>Thousands of microbial genomes shed light on interconnected biogeochemical processes in an aquifer system.</title>
        <authorList>
            <person name="Anantharaman K."/>
            <person name="Brown C.T."/>
            <person name="Hug L.A."/>
            <person name="Sharon I."/>
            <person name="Castelle C.J."/>
            <person name="Probst A.J."/>
            <person name="Thomas B.C."/>
            <person name="Singh A."/>
            <person name="Wilkins M.J."/>
            <person name="Karaoz U."/>
            <person name="Brodie E.L."/>
            <person name="Williams K.H."/>
            <person name="Hubbard S.S."/>
            <person name="Banfield J.F."/>
        </authorList>
    </citation>
    <scope>NUCLEOTIDE SEQUENCE [LARGE SCALE GENOMIC DNA]</scope>
</reference>
<sequence length="419" mass="46064">MPHVGFIDLTYHPNRHKDVIAHFYVEPEKNFEEAVNAIAGESSIGSWTDLSTLKVSVANKLKARVFQMNEKDGLVKIAYPLDLFELGSIPQFLSSVGGNIYSMKAIKNLRLVDVEFPEKYIKSFPGPAFGIAGIRKILKNENRLILGSIIKPKVGLNASEQAELSYQIWKNGIDLVKDDENLTSMTFNNFYDRVEKVLKAKKKVELETGKKKFYSCNITAEPTEMLKRAKFIKKLGGEVAMIDIISVGLAGVQFIRNQNLGLILHGHRAGHSTFSRSTKHGISMLVVAKLARLAGIDQLHTGTVVGKMDGTAEEVSTINDLLREDWGHFHKLKENWSSLKPVMPIASGGLHPGLLPGLVKILGTDLIANFGAGVHGHRNGSAAGAMACAQAAEAVVRGITLEEQAKIHPELRIALEQWM</sequence>
<evidence type="ECO:0000256" key="1">
    <source>
        <dbReference type="ARBA" id="ARBA00022723"/>
    </source>
</evidence>
<dbReference type="InterPro" id="IPR033966">
    <property type="entry name" value="RuBisCO"/>
</dbReference>
<dbReference type="InterPro" id="IPR017443">
    <property type="entry name" value="RuBisCO_lsu_fd_N"/>
</dbReference>
<dbReference type="EMBL" id="MFGM01000085">
    <property type="protein sequence ID" value="OGF34049.1"/>
    <property type="molecule type" value="Genomic_DNA"/>
</dbReference>
<evidence type="ECO:0000313" key="9">
    <source>
        <dbReference type="Proteomes" id="UP000178656"/>
    </source>
</evidence>
<dbReference type="PANTHER" id="PTHR42704">
    <property type="entry name" value="RIBULOSE BISPHOSPHATE CARBOXYLASE"/>
    <property type="match status" value="1"/>
</dbReference>
<keyword evidence="3" id="KW-0560">Oxidoreductase</keyword>
<keyword evidence="1" id="KW-0479">Metal-binding</keyword>
<dbReference type="AlphaFoldDB" id="A0A1F5T570"/>
<accession>A0A1F5T570</accession>
<dbReference type="GO" id="GO:0016984">
    <property type="term" value="F:ribulose-bisphosphate carboxylase activity"/>
    <property type="evidence" value="ECO:0007669"/>
    <property type="project" value="InterPro"/>
</dbReference>
<evidence type="ECO:0000256" key="2">
    <source>
        <dbReference type="ARBA" id="ARBA00022842"/>
    </source>
</evidence>
<feature type="domain" description="Ribulose bisphosphate carboxylase large subunit C-terminal" evidence="6">
    <location>
        <begin position="130"/>
        <end position="418"/>
    </location>
</feature>
<dbReference type="HAMAP" id="MF_01133">
    <property type="entry name" value="RuBisCO_L_type3"/>
    <property type="match status" value="1"/>
</dbReference>
<dbReference type="InterPro" id="IPR017712">
    <property type="entry name" value="RuBisCO_III"/>
</dbReference>
<dbReference type="NCBIfam" id="TIGR03326">
    <property type="entry name" value="rubisco_III"/>
    <property type="match status" value="1"/>
</dbReference>
<dbReference type="InterPro" id="IPR036376">
    <property type="entry name" value="RuBisCO_lsu_C_sf"/>
</dbReference>
<evidence type="ECO:0000259" key="7">
    <source>
        <dbReference type="Pfam" id="PF02788"/>
    </source>
</evidence>
<evidence type="ECO:0000256" key="5">
    <source>
        <dbReference type="RuleBase" id="RU003834"/>
    </source>
</evidence>
<evidence type="ECO:0000256" key="3">
    <source>
        <dbReference type="ARBA" id="ARBA00023002"/>
    </source>
</evidence>
<dbReference type="Pfam" id="PF00016">
    <property type="entry name" value="RuBisCO_large"/>
    <property type="match status" value="1"/>
</dbReference>
<organism evidence="8 9">
    <name type="scientific">Candidatus Falkowbacteria bacterium RIFOXYC2_FULL_48_21</name>
    <dbReference type="NCBI Taxonomy" id="1798005"/>
    <lineage>
        <taxon>Bacteria</taxon>
        <taxon>Candidatus Falkowiibacteriota</taxon>
    </lineage>
</organism>
<dbReference type="GO" id="GO:0016491">
    <property type="term" value="F:oxidoreductase activity"/>
    <property type="evidence" value="ECO:0007669"/>
    <property type="project" value="UniProtKB-KW"/>
</dbReference>
<keyword evidence="4" id="KW-0456">Lyase</keyword>